<dbReference type="EMBL" id="LT598469">
    <property type="protein sequence ID" value="SCV01432.1"/>
    <property type="molecule type" value="Genomic_DNA"/>
</dbReference>
<comment type="subcellular location">
    <subcellularLocation>
        <location evidence="1">Endomembrane system</location>
        <topology evidence="1">Multi-pass membrane protein</topology>
    </subcellularLocation>
</comment>
<evidence type="ECO:0000256" key="7">
    <source>
        <dbReference type="SAM" id="Phobius"/>
    </source>
</evidence>
<evidence type="ECO:0000313" key="8">
    <source>
        <dbReference type="EMBL" id="SCV01432.1"/>
    </source>
</evidence>
<dbReference type="PANTHER" id="PTHR13131:SF5">
    <property type="entry name" value="CYSTINOSIN"/>
    <property type="match status" value="1"/>
</dbReference>
<feature type="transmembrane region" description="Helical" evidence="7">
    <location>
        <begin position="35"/>
        <end position="59"/>
    </location>
</feature>
<evidence type="ECO:0000313" key="9">
    <source>
        <dbReference type="Proteomes" id="UP000191024"/>
    </source>
</evidence>
<dbReference type="InterPro" id="IPR005282">
    <property type="entry name" value="LC_transporter"/>
</dbReference>
<dbReference type="InterPro" id="IPR006603">
    <property type="entry name" value="PQ-loop_rpt"/>
</dbReference>
<accession>A0A1G4KB53</accession>
<keyword evidence="2" id="KW-0813">Transport</keyword>
<feature type="transmembrane region" description="Helical" evidence="7">
    <location>
        <begin position="121"/>
        <end position="141"/>
    </location>
</feature>
<sequence>MDLEKVLGYGYAIPWCLSIYPSLFKNWRQKSASAISVDFLIINIVGYVCLTSAIFLQLFCWQETNDENEPLRPTVTQFDLWYCVHSLVMNGVLASQLLYGKRLWSFQTAGVVRMKILYKRILRATLAIIAISLIPFCVRLFNENLSNTNTLALCNRLIALKILMSLIKYFPQVKHNYERKKMRDFPMLCVVLDVFGSICSIAQLIVKLKQVGEPSIAAAATSNFGKIGIACVTLLFNFIYVSQWLVYRGHE</sequence>
<dbReference type="GO" id="GO:0012505">
    <property type="term" value="C:endomembrane system"/>
    <property type="evidence" value="ECO:0007669"/>
    <property type="project" value="UniProtKB-SubCell"/>
</dbReference>
<dbReference type="OrthoDB" id="75720at2759"/>
<keyword evidence="4" id="KW-0677">Repeat</keyword>
<feature type="transmembrane region" description="Helical" evidence="7">
    <location>
        <begin position="226"/>
        <end position="247"/>
    </location>
</feature>
<dbReference type="Proteomes" id="UP000191024">
    <property type="component" value="Chromosome G"/>
</dbReference>
<evidence type="ECO:0000256" key="6">
    <source>
        <dbReference type="ARBA" id="ARBA00023136"/>
    </source>
</evidence>
<proteinExistence type="predicted"/>
<feature type="transmembrane region" description="Helical" evidence="7">
    <location>
        <begin position="185"/>
        <end position="206"/>
    </location>
</feature>
<keyword evidence="9" id="KW-1185">Reference proteome</keyword>
<dbReference type="SMART" id="SM00679">
    <property type="entry name" value="CTNS"/>
    <property type="match status" value="2"/>
</dbReference>
<dbReference type="AlphaFoldDB" id="A0A1G4KB53"/>
<feature type="transmembrane region" description="Helical" evidence="7">
    <location>
        <begin position="6"/>
        <end position="23"/>
    </location>
</feature>
<feature type="transmembrane region" description="Helical" evidence="7">
    <location>
        <begin position="79"/>
        <end position="100"/>
    </location>
</feature>
<dbReference type="Pfam" id="PF04193">
    <property type="entry name" value="PQ-loop"/>
    <property type="match status" value="2"/>
</dbReference>
<dbReference type="GO" id="GO:0000324">
    <property type="term" value="C:fungal-type vacuole"/>
    <property type="evidence" value="ECO:0007669"/>
    <property type="project" value="TreeGrafter"/>
</dbReference>
<dbReference type="Gene3D" id="1.20.1280.290">
    <property type="match status" value="2"/>
</dbReference>
<dbReference type="PANTHER" id="PTHR13131">
    <property type="entry name" value="CYSTINOSIN"/>
    <property type="match status" value="1"/>
</dbReference>
<evidence type="ECO:0000256" key="5">
    <source>
        <dbReference type="ARBA" id="ARBA00022989"/>
    </source>
</evidence>
<dbReference type="GO" id="GO:0005774">
    <property type="term" value="C:vacuolar membrane"/>
    <property type="evidence" value="ECO:0007669"/>
    <property type="project" value="TreeGrafter"/>
</dbReference>
<dbReference type="GO" id="GO:0015184">
    <property type="term" value="F:L-cystine transmembrane transporter activity"/>
    <property type="evidence" value="ECO:0007669"/>
    <property type="project" value="TreeGrafter"/>
</dbReference>
<keyword evidence="5 7" id="KW-1133">Transmembrane helix</keyword>
<evidence type="ECO:0000256" key="3">
    <source>
        <dbReference type="ARBA" id="ARBA00022692"/>
    </source>
</evidence>
<name>A0A1G4KB53_9SACH</name>
<protein>
    <submittedName>
        <fullName evidence="8">LAMI_0G11474g1_1</fullName>
    </submittedName>
</protein>
<evidence type="ECO:0000256" key="4">
    <source>
        <dbReference type="ARBA" id="ARBA00022737"/>
    </source>
</evidence>
<organism evidence="8 9">
    <name type="scientific">Lachancea mirantina</name>
    <dbReference type="NCBI Taxonomy" id="1230905"/>
    <lineage>
        <taxon>Eukaryota</taxon>
        <taxon>Fungi</taxon>
        <taxon>Dikarya</taxon>
        <taxon>Ascomycota</taxon>
        <taxon>Saccharomycotina</taxon>
        <taxon>Saccharomycetes</taxon>
        <taxon>Saccharomycetales</taxon>
        <taxon>Saccharomycetaceae</taxon>
        <taxon>Lachancea</taxon>
    </lineage>
</organism>
<dbReference type="STRING" id="1230905.A0A1G4KB53"/>
<evidence type="ECO:0000256" key="2">
    <source>
        <dbReference type="ARBA" id="ARBA00022448"/>
    </source>
</evidence>
<evidence type="ECO:0000256" key="1">
    <source>
        <dbReference type="ARBA" id="ARBA00004127"/>
    </source>
</evidence>
<gene>
    <name evidence="8" type="ORF">LAMI_0G11474G</name>
</gene>
<reference evidence="8 9" key="1">
    <citation type="submission" date="2016-03" db="EMBL/GenBank/DDBJ databases">
        <authorList>
            <person name="Devillers H."/>
        </authorList>
    </citation>
    <scope>NUCLEOTIDE SEQUENCE [LARGE SCALE GENOMIC DNA]</scope>
    <source>
        <strain evidence="8">CBS 11717</strain>
    </source>
</reference>
<keyword evidence="6 7" id="KW-0472">Membrane</keyword>
<keyword evidence="3 7" id="KW-0812">Transmembrane</keyword>